<dbReference type="SMART" id="SM00530">
    <property type="entry name" value="HTH_XRE"/>
    <property type="match status" value="1"/>
</dbReference>
<protein>
    <recommendedName>
        <fullName evidence="1">HTH cro/C1-type domain-containing protein</fullName>
    </recommendedName>
</protein>
<dbReference type="Proteomes" id="UP000245429">
    <property type="component" value="Chromosome"/>
</dbReference>
<dbReference type="GO" id="GO:0003677">
    <property type="term" value="F:DNA binding"/>
    <property type="evidence" value="ECO:0007669"/>
    <property type="project" value="InterPro"/>
</dbReference>
<accession>A0A2U8QVG9</accession>
<dbReference type="Pfam" id="PF01381">
    <property type="entry name" value="HTH_3"/>
    <property type="match status" value="1"/>
</dbReference>
<dbReference type="InterPro" id="IPR001387">
    <property type="entry name" value="Cro/C1-type_HTH"/>
</dbReference>
<feature type="domain" description="HTH cro/C1-type" evidence="1">
    <location>
        <begin position="5"/>
        <end position="38"/>
    </location>
</feature>
<dbReference type="CDD" id="cd00093">
    <property type="entry name" value="HTH_XRE"/>
    <property type="match status" value="1"/>
</dbReference>
<dbReference type="RefSeq" id="WP_109569489.1">
    <property type="nucleotide sequence ID" value="NZ_CP029463.1"/>
</dbReference>
<dbReference type="InterPro" id="IPR010982">
    <property type="entry name" value="Lambda_DNA-bd_dom_sf"/>
</dbReference>
<dbReference type="SUPFAM" id="SSF47413">
    <property type="entry name" value="lambda repressor-like DNA-binding domains"/>
    <property type="match status" value="1"/>
</dbReference>
<reference evidence="2 3" key="1">
    <citation type="submission" date="2018-05" db="EMBL/GenBank/DDBJ databases">
        <title>Flavobacterium sp. MEBiC07310.</title>
        <authorList>
            <person name="Baek K."/>
        </authorList>
    </citation>
    <scope>NUCLEOTIDE SEQUENCE [LARGE SCALE GENOMIC DNA]</scope>
    <source>
        <strain evidence="2 3">MEBiC07310</strain>
    </source>
</reference>
<dbReference type="EMBL" id="CP029463">
    <property type="protein sequence ID" value="AWM14123.1"/>
    <property type="molecule type" value="Genomic_DNA"/>
</dbReference>
<dbReference type="Gene3D" id="1.10.260.40">
    <property type="entry name" value="lambda repressor-like DNA-binding domains"/>
    <property type="match status" value="1"/>
</dbReference>
<evidence type="ECO:0000313" key="3">
    <source>
        <dbReference type="Proteomes" id="UP000245429"/>
    </source>
</evidence>
<dbReference type="PROSITE" id="PS50943">
    <property type="entry name" value="HTH_CROC1"/>
    <property type="match status" value="1"/>
</dbReference>
<proteinExistence type="predicted"/>
<gene>
    <name evidence="2" type="ORF">DI487_09860</name>
</gene>
<keyword evidence="3" id="KW-1185">Reference proteome</keyword>
<evidence type="ECO:0000313" key="2">
    <source>
        <dbReference type="EMBL" id="AWM14123.1"/>
    </source>
</evidence>
<organism evidence="2 3">
    <name type="scientific">Flavobacterium sediminis</name>
    <dbReference type="NCBI Taxonomy" id="2201181"/>
    <lineage>
        <taxon>Bacteria</taxon>
        <taxon>Pseudomonadati</taxon>
        <taxon>Bacteroidota</taxon>
        <taxon>Flavobacteriia</taxon>
        <taxon>Flavobacteriales</taxon>
        <taxon>Flavobacteriaceae</taxon>
        <taxon>Flavobacterium</taxon>
    </lineage>
</organism>
<dbReference type="OrthoDB" id="1359946at2"/>
<dbReference type="KEGG" id="fse:DI487_09860"/>
<evidence type="ECO:0000259" key="1">
    <source>
        <dbReference type="PROSITE" id="PS50943"/>
    </source>
</evidence>
<sequence length="176" mass="20754">MKEARQFREALGLTQEEAAQLLKIPKSRIGMFEIGQRELPVKAKLRLVTLYHDLQKQEALLQSATNETFEKEAYVAFLELELLENQFNRQVLERKLEQSKEKYQKSLKLSRLTTLLEQDTKETEKPSPAFMEFLKRKARNGMQKHGLPEQAKLALKLKSYHSFQQELEKELKQYRS</sequence>
<name>A0A2U8QVG9_9FLAO</name>
<dbReference type="AlphaFoldDB" id="A0A2U8QVG9"/>